<sequence>MNTPDLPNDETSFDDEANAAAALREKLADAQTPGFQAEFDPDEAARVGAFAEDALSEADALDTAIDLPDAQAADTPTFVEDGQALDVPASITRTNARQLFGKQPGESVSEALDRLDRTEG</sequence>
<feature type="compositionally biased region" description="Basic and acidic residues" evidence="1">
    <location>
        <begin position="111"/>
        <end position="120"/>
    </location>
</feature>
<dbReference type="InterPro" id="IPR016703">
    <property type="entry name" value="Conjugal_tfr_TraD_b/g-type"/>
</dbReference>
<gene>
    <name evidence="2" type="primary">traD</name>
    <name evidence="2" type="ORF">R69658_05943</name>
</gene>
<evidence type="ECO:0000313" key="2">
    <source>
        <dbReference type="EMBL" id="CAE6823180.1"/>
    </source>
</evidence>
<keyword evidence="3" id="KW-1185">Reference proteome</keyword>
<reference evidence="2 3" key="1">
    <citation type="submission" date="2021-02" db="EMBL/GenBank/DDBJ databases">
        <authorList>
            <person name="Vanwijnsberghe S."/>
        </authorList>
    </citation>
    <scope>NUCLEOTIDE SEQUENCE [LARGE SCALE GENOMIC DNA]</scope>
    <source>
        <strain evidence="2 3">R-69658</strain>
    </source>
</reference>
<evidence type="ECO:0000256" key="1">
    <source>
        <dbReference type="SAM" id="MobiDB-lite"/>
    </source>
</evidence>
<evidence type="ECO:0000313" key="3">
    <source>
        <dbReference type="Proteomes" id="UP000674425"/>
    </source>
</evidence>
<protein>
    <submittedName>
        <fullName evidence="2">Protein TraD</fullName>
    </submittedName>
</protein>
<proteinExistence type="predicted"/>
<dbReference type="Proteomes" id="UP000674425">
    <property type="component" value="Unassembled WGS sequence"/>
</dbReference>
<comment type="caution">
    <text evidence="2">The sequence shown here is derived from an EMBL/GenBank/DDBJ whole genome shotgun (WGS) entry which is preliminary data.</text>
</comment>
<accession>A0ABM8SNW0</accession>
<dbReference type="RefSeq" id="WP_200621233.1">
    <property type="nucleotide sequence ID" value="NZ_CAJNAU010000076.1"/>
</dbReference>
<organism evidence="2 3">
    <name type="scientific">Paraburkholderia aspalathi</name>
    <dbReference type="NCBI Taxonomy" id="1324617"/>
    <lineage>
        <taxon>Bacteria</taxon>
        <taxon>Pseudomonadati</taxon>
        <taxon>Pseudomonadota</taxon>
        <taxon>Betaproteobacteria</taxon>
        <taxon>Burkholderiales</taxon>
        <taxon>Burkholderiaceae</taxon>
        <taxon>Paraburkholderia</taxon>
    </lineage>
</organism>
<dbReference type="EMBL" id="CAJNAU010000076">
    <property type="protein sequence ID" value="CAE6823180.1"/>
    <property type="molecule type" value="Genomic_DNA"/>
</dbReference>
<name>A0ABM8SNW0_9BURK</name>
<dbReference type="PIRSF" id="PIRSF017849">
    <property type="entry name" value="Conjugal_transfer_TraD"/>
    <property type="match status" value="1"/>
</dbReference>
<feature type="region of interest" description="Disordered" evidence="1">
    <location>
        <begin position="97"/>
        <end position="120"/>
    </location>
</feature>